<accession>A0AA35YRZ9</accession>
<dbReference type="PANTHER" id="PTHR45626">
    <property type="entry name" value="TRANSCRIPTION TERMINATION FACTOR 2-RELATED"/>
    <property type="match status" value="1"/>
</dbReference>
<dbReference type="InterPro" id="IPR038718">
    <property type="entry name" value="SNF2-like_sf"/>
</dbReference>
<evidence type="ECO:0000256" key="3">
    <source>
        <dbReference type="ARBA" id="ARBA00022840"/>
    </source>
</evidence>
<dbReference type="GO" id="GO:0008094">
    <property type="term" value="F:ATP-dependent activity, acting on DNA"/>
    <property type="evidence" value="ECO:0007669"/>
    <property type="project" value="TreeGrafter"/>
</dbReference>
<keyword evidence="2" id="KW-0378">Hydrolase</keyword>
<dbReference type="InterPro" id="IPR000330">
    <property type="entry name" value="SNF2_N"/>
</dbReference>
<feature type="domain" description="SNF2 N-terminal" evidence="4">
    <location>
        <begin position="40"/>
        <end position="109"/>
    </location>
</feature>
<evidence type="ECO:0000313" key="5">
    <source>
        <dbReference type="EMBL" id="CAI9278822.1"/>
    </source>
</evidence>
<dbReference type="PANTHER" id="PTHR45626:SF24">
    <property type="entry name" value="HELICASE-LIKE TRANSCRIPTION FACTOR CHR28-RELATED"/>
    <property type="match status" value="1"/>
</dbReference>
<dbReference type="Gene3D" id="3.40.50.10810">
    <property type="entry name" value="Tandem AAA-ATPase domain"/>
    <property type="match status" value="1"/>
</dbReference>
<dbReference type="Proteomes" id="UP001177003">
    <property type="component" value="Chromosome 4"/>
</dbReference>
<dbReference type="GO" id="GO:0006281">
    <property type="term" value="P:DNA repair"/>
    <property type="evidence" value="ECO:0007669"/>
    <property type="project" value="TreeGrafter"/>
</dbReference>
<evidence type="ECO:0000256" key="1">
    <source>
        <dbReference type="ARBA" id="ARBA00022741"/>
    </source>
</evidence>
<dbReference type="InterPro" id="IPR050628">
    <property type="entry name" value="SNF2_RAD54_helicase_TF"/>
</dbReference>
<evidence type="ECO:0000259" key="4">
    <source>
        <dbReference type="Pfam" id="PF00176"/>
    </source>
</evidence>
<dbReference type="EMBL" id="OX465080">
    <property type="protein sequence ID" value="CAI9278822.1"/>
    <property type="molecule type" value="Genomic_DNA"/>
</dbReference>
<dbReference type="Pfam" id="PF00176">
    <property type="entry name" value="SNF2-rel_dom"/>
    <property type="match status" value="1"/>
</dbReference>
<keyword evidence="6" id="KW-1185">Reference proteome</keyword>
<dbReference type="InterPro" id="IPR027417">
    <property type="entry name" value="P-loop_NTPase"/>
</dbReference>
<dbReference type="GO" id="GO:0016787">
    <property type="term" value="F:hydrolase activity"/>
    <property type="evidence" value="ECO:0007669"/>
    <property type="project" value="UniProtKB-KW"/>
</dbReference>
<name>A0AA35YRZ9_LACSI</name>
<dbReference type="AlphaFoldDB" id="A0AA35YRZ9"/>
<keyword evidence="1" id="KW-0547">Nucleotide-binding</keyword>
<keyword evidence="3" id="KW-0067">ATP-binding</keyword>
<dbReference type="GO" id="GO:0005524">
    <property type="term" value="F:ATP binding"/>
    <property type="evidence" value="ECO:0007669"/>
    <property type="project" value="UniProtKB-KW"/>
</dbReference>
<evidence type="ECO:0000256" key="2">
    <source>
        <dbReference type="ARBA" id="ARBA00022801"/>
    </source>
</evidence>
<organism evidence="5 6">
    <name type="scientific">Lactuca saligna</name>
    <name type="common">Willowleaf lettuce</name>
    <dbReference type="NCBI Taxonomy" id="75948"/>
    <lineage>
        <taxon>Eukaryota</taxon>
        <taxon>Viridiplantae</taxon>
        <taxon>Streptophyta</taxon>
        <taxon>Embryophyta</taxon>
        <taxon>Tracheophyta</taxon>
        <taxon>Spermatophyta</taxon>
        <taxon>Magnoliopsida</taxon>
        <taxon>eudicotyledons</taxon>
        <taxon>Gunneridae</taxon>
        <taxon>Pentapetalae</taxon>
        <taxon>asterids</taxon>
        <taxon>campanulids</taxon>
        <taxon>Asterales</taxon>
        <taxon>Asteraceae</taxon>
        <taxon>Cichorioideae</taxon>
        <taxon>Cichorieae</taxon>
        <taxon>Lactucinae</taxon>
        <taxon>Lactuca</taxon>
    </lineage>
</organism>
<proteinExistence type="predicted"/>
<dbReference type="GO" id="GO:0005634">
    <property type="term" value="C:nucleus"/>
    <property type="evidence" value="ECO:0007669"/>
    <property type="project" value="TreeGrafter"/>
</dbReference>
<reference evidence="5" key="1">
    <citation type="submission" date="2023-04" db="EMBL/GenBank/DDBJ databases">
        <authorList>
            <person name="Vijverberg K."/>
            <person name="Xiong W."/>
            <person name="Schranz E."/>
        </authorList>
    </citation>
    <scope>NUCLEOTIDE SEQUENCE</scope>
</reference>
<sequence>MGFSTKNFRSKNPDYVSAAVALERRSYLQTLWLKLCTRVSQSEASTGSLIVCPGSVLHQWARELDEKVAVEAKLEVLIYHGLNRTHDPDELAKYDVVLTFNTYSIVAREVPAKPFHDDDDDDDDDPEFELLTVLNGNDLFAELRNHLSSGSFIYGCLDMVFGSRYIFINYDLGMNVWTDYLNRSGQNKLFGLFLGHFVDLNMVAASHLILLDVWWNPAIEDEAQRMGHTRLVTVLRITIKDTVEDRGMNMID</sequence>
<dbReference type="Gene3D" id="3.40.50.300">
    <property type="entry name" value="P-loop containing nucleotide triphosphate hydrolases"/>
    <property type="match status" value="1"/>
</dbReference>
<protein>
    <recommendedName>
        <fullName evidence="4">SNF2 N-terminal domain-containing protein</fullName>
    </recommendedName>
</protein>
<evidence type="ECO:0000313" key="6">
    <source>
        <dbReference type="Proteomes" id="UP001177003"/>
    </source>
</evidence>
<gene>
    <name evidence="5" type="ORF">LSALG_LOCUS18660</name>
</gene>